<organism evidence="2 3">
    <name type="scientific">Shackletoniella antarctica</name>
    <dbReference type="NCBI Taxonomy" id="268115"/>
    <lineage>
        <taxon>Bacteria</taxon>
        <taxon>Bacillati</taxon>
        <taxon>Cyanobacteriota</taxon>
        <taxon>Cyanophyceae</taxon>
        <taxon>Oculatellales</taxon>
        <taxon>Oculatellaceae</taxon>
        <taxon>Shackletoniella</taxon>
    </lineage>
</organism>
<sequence length="548" mass="60890">MLSSDALTLSLAIDRLTQADSTHYAIWVLESPFPGGYAHHDRLWDGQMAQIWESWQQFFSLRGLPPVPHVPSAYVPQFHLDDLLERVSPGAESGGYTGRLMQGLGVSLWEWLFDGPIRQTLERSLGIAIGQNRPLKLRLEVRPPELISLPWEIMQPEPGCPALSLGPQILFSRTTSAVEPLPEVELETSLRILLVLGHDRPSDSANPDDPANRLQLPQEAEALKQLLELSASSLSYRGSSPVVCQVQTLVEPDAKTLLTALETGYFNVFFYAGHGVPAPDGGLLFLQPGGGLSGTELAQGLARNGIRLAVFNTCWGAQPDLQQRQVIPRSSLAEVLLHHGVPAVLAMRDSIGDEEALSFIQVLARGLAERQPVAQAVAQARQHLLTTYRFNHPAWSLPVLYQHPDFAGHLLREASLAVTQLPGQEAEFTQAVVLRCLQTPARLWRLYDGYLRVGRLPDNDLVILEPWVSGQHAEIFYRNQFDNGIQKTCYYLRDQSRYGSYYFDGVTWHHVHRAEVLLTLGTAIQFGSREGELMEFTLEGSPKSEPPC</sequence>
<evidence type="ECO:0000259" key="1">
    <source>
        <dbReference type="PROSITE" id="PS50006"/>
    </source>
</evidence>
<dbReference type="AlphaFoldDB" id="A0A2W4VWH4"/>
<dbReference type="Proteomes" id="UP000249081">
    <property type="component" value="Unassembled WGS sequence"/>
</dbReference>
<proteinExistence type="predicted"/>
<name>A0A2W4VWH4_9CYAN</name>
<reference evidence="3" key="1">
    <citation type="submission" date="2018-04" db="EMBL/GenBank/DDBJ databases">
        <authorList>
            <person name="Cornet L."/>
        </authorList>
    </citation>
    <scope>NUCLEOTIDE SEQUENCE [LARGE SCALE GENOMIC DNA]</scope>
</reference>
<gene>
    <name evidence="2" type="ORF">DCF17_16925</name>
</gene>
<dbReference type="Pfam" id="PF12770">
    <property type="entry name" value="CHAT"/>
    <property type="match status" value="1"/>
</dbReference>
<dbReference type="Gene3D" id="2.60.200.20">
    <property type="match status" value="1"/>
</dbReference>
<accession>A0A2W4VWH4</accession>
<dbReference type="EMBL" id="QBMN01000136">
    <property type="protein sequence ID" value="PZO36726.1"/>
    <property type="molecule type" value="Genomic_DNA"/>
</dbReference>
<evidence type="ECO:0000313" key="3">
    <source>
        <dbReference type="Proteomes" id="UP000249081"/>
    </source>
</evidence>
<dbReference type="PROSITE" id="PS50006">
    <property type="entry name" value="FHA_DOMAIN"/>
    <property type="match status" value="1"/>
</dbReference>
<protein>
    <recommendedName>
        <fullName evidence="1">FHA domain-containing protein</fullName>
    </recommendedName>
</protein>
<feature type="domain" description="FHA" evidence="1">
    <location>
        <begin position="451"/>
        <end position="501"/>
    </location>
</feature>
<dbReference type="InterPro" id="IPR024983">
    <property type="entry name" value="CHAT_dom"/>
</dbReference>
<dbReference type="InterPro" id="IPR000253">
    <property type="entry name" value="FHA_dom"/>
</dbReference>
<dbReference type="InterPro" id="IPR008984">
    <property type="entry name" value="SMAD_FHA_dom_sf"/>
</dbReference>
<evidence type="ECO:0000313" key="2">
    <source>
        <dbReference type="EMBL" id="PZO36726.1"/>
    </source>
</evidence>
<dbReference type="CDD" id="cd00060">
    <property type="entry name" value="FHA"/>
    <property type="match status" value="1"/>
</dbReference>
<dbReference type="SUPFAM" id="SSF49879">
    <property type="entry name" value="SMAD/FHA domain"/>
    <property type="match status" value="1"/>
</dbReference>
<dbReference type="Pfam" id="PF00498">
    <property type="entry name" value="FHA"/>
    <property type="match status" value="1"/>
</dbReference>
<comment type="caution">
    <text evidence="2">The sequence shown here is derived from an EMBL/GenBank/DDBJ whole genome shotgun (WGS) entry which is preliminary data.</text>
</comment>
<reference evidence="2 3" key="2">
    <citation type="submission" date="2018-06" db="EMBL/GenBank/DDBJ databases">
        <title>Metagenomic assembly of (sub)arctic Cyanobacteria and their associated microbiome from non-axenic cultures.</title>
        <authorList>
            <person name="Baurain D."/>
        </authorList>
    </citation>
    <scope>NUCLEOTIDE SEQUENCE [LARGE SCALE GENOMIC DNA]</scope>
    <source>
        <strain evidence="2">ULC041bin1</strain>
    </source>
</reference>